<protein>
    <recommendedName>
        <fullName evidence="4">BTB domain-containing protein</fullName>
    </recommendedName>
</protein>
<feature type="region of interest" description="Disordered" evidence="1">
    <location>
        <begin position="513"/>
        <end position="548"/>
    </location>
</feature>
<feature type="compositionally biased region" description="Polar residues" evidence="1">
    <location>
        <begin position="403"/>
        <end position="414"/>
    </location>
</feature>
<feature type="compositionally biased region" description="Basic and acidic residues" evidence="1">
    <location>
        <begin position="90"/>
        <end position="104"/>
    </location>
</feature>
<comment type="caution">
    <text evidence="2">The sequence shown here is derived from an EMBL/GenBank/DDBJ whole genome shotgun (WGS) entry which is preliminary data.</text>
</comment>
<accession>A0A9P3CNV2</accession>
<name>A0A9P3CNV2_9PEZI</name>
<evidence type="ECO:0000256" key="1">
    <source>
        <dbReference type="SAM" id="MobiDB-lite"/>
    </source>
</evidence>
<feature type="compositionally biased region" description="Acidic residues" evidence="1">
    <location>
        <begin position="603"/>
        <end position="612"/>
    </location>
</feature>
<dbReference type="Proteomes" id="UP000825890">
    <property type="component" value="Unassembled WGS sequence"/>
</dbReference>
<evidence type="ECO:0000313" key="3">
    <source>
        <dbReference type="Proteomes" id="UP000825890"/>
    </source>
</evidence>
<evidence type="ECO:0008006" key="4">
    <source>
        <dbReference type="Google" id="ProtNLM"/>
    </source>
</evidence>
<organism evidence="2 3">
    <name type="scientific">Cercospora kikuchii</name>
    <dbReference type="NCBI Taxonomy" id="84275"/>
    <lineage>
        <taxon>Eukaryota</taxon>
        <taxon>Fungi</taxon>
        <taxon>Dikarya</taxon>
        <taxon>Ascomycota</taxon>
        <taxon>Pezizomycotina</taxon>
        <taxon>Dothideomycetes</taxon>
        <taxon>Dothideomycetidae</taxon>
        <taxon>Mycosphaerellales</taxon>
        <taxon>Mycosphaerellaceae</taxon>
        <taxon>Cercospora</taxon>
    </lineage>
</organism>
<dbReference type="RefSeq" id="XP_044660378.1">
    <property type="nucleotide sequence ID" value="XM_044804443.1"/>
</dbReference>
<dbReference type="EMBL" id="BOLY01000006">
    <property type="protein sequence ID" value="GIZ45891.1"/>
    <property type="molecule type" value="Genomic_DNA"/>
</dbReference>
<feature type="region of interest" description="Disordered" evidence="1">
    <location>
        <begin position="583"/>
        <end position="612"/>
    </location>
</feature>
<proteinExistence type="predicted"/>
<feature type="region of interest" description="Disordered" evidence="1">
    <location>
        <begin position="1"/>
        <end position="122"/>
    </location>
</feature>
<dbReference type="GeneID" id="68294614"/>
<feature type="compositionally biased region" description="Acidic residues" evidence="1">
    <location>
        <begin position="531"/>
        <end position="544"/>
    </location>
</feature>
<keyword evidence="3" id="KW-1185">Reference proteome</keyword>
<dbReference type="OrthoDB" id="3945102at2759"/>
<sequence length="612" mass="68528">MDSHTSSAWPYTYEPNLLPPGEGSIFHRRQQRPYPYEQSWQCPPARAAPMPAPAMWPLHPPTTPVLRPSQPSSPSYYQQQRPQMPPRGRAMADVRSNFERDGWSPERSAWKRSSKASKASQTTSPALDMSFLDWYPKGEVTISYPNADGAIQRIHGINGGILEDRSALLSSALDGNGLHLEAVSHLTIKPFLQFVYTGCYTLPTPAGRPFEDVPTSLLVHCHMHRLGDIYMMPDLKTQAYANIVRQCEYGCSSPDAPLHLCQAIEYVYTNMREHADVIETIIAYCVTCFSRHRLGTSFDFRRIAYDLRPFHQDLCKVSMERRFEDNDTAQAIIQMPFKPYAPAAYASRNDERARQVFDDVYHFHGDDGFANTHKRRPMDSSSGDSGGVQLLSNEGIENGGSITGSSSEPQNFVESSRAAGPSRVGLQKLTLLQRRGGIEPLKHTLPASSMDRAHAKQPLDLPLRQPGPPQHDTFSYQDYLELVKYRESKAQAASSHALPVPNQVVVGNEPVLDTESPRKQSAAPEKTASEPQEEVKEEEVEDSDEYKFVSSPVKTLAFETEPDHDFVKVDLTPTKMAMDAEKLRPGSPYFNITSPENWPDAGSSEDSEWDLV</sequence>
<dbReference type="AlphaFoldDB" id="A0A9P3CNV2"/>
<feature type="compositionally biased region" description="Low complexity" evidence="1">
    <location>
        <begin position="67"/>
        <end position="82"/>
    </location>
</feature>
<feature type="region of interest" description="Disordered" evidence="1">
    <location>
        <begin position="368"/>
        <end position="420"/>
    </location>
</feature>
<gene>
    <name evidence="2" type="ORF">CKM354_000903900</name>
</gene>
<reference evidence="2 3" key="1">
    <citation type="submission" date="2021-01" db="EMBL/GenBank/DDBJ databases">
        <title>Cercospora kikuchii MAFF 305040 whole genome shotgun sequence.</title>
        <authorList>
            <person name="Kashiwa T."/>
            <person name="Suzuki T."/>
        </authorList>
    </citation>
    <scope>NUCLEOTIDE SEQUENCE [LARGE SCALE GENOMIC DNA]</scope>
    <source>
        <strain evidence="2 3">MAFF 305040</strain>
    </source>
</reference>
<feature type="compositionally biased region" description="Pro residues" evidence="1">
    <location>
        <begin position="50"/>
        <end position="63"/>
    </location>
</feature>
<evidence type="ECO:0000313" key="2">
    <source>
        <dbReference type="EMBL" id="GIZ45891.1"/>
    </source>
</evidence>